<dbReference type="InterPro" id="IPR000717">
    <property type="entry name" value="PCI_dom"/>
</dbReference>
<dbReference type="Pfam" id="PF01399">
    <property type="entry name" value="PCI"/>
    <property type="match status" value="1"/>
</dbReference>
<name>A0ABQ9K4E2_9CUCU</name>
<reference evidence="7" key="1">
    <citation type="journal article" date="2023" name="Insect Mol. Biol.">
        <title>Genome sequencing provides insights into the evolution of gene families encoding plant cell wall-degrading enzymes in longhorned beetles.</title>
        <authorList>
            <person name="Shin N.R."/>
            <person name="Okamura Y."/>
            <person name="Kirsch R."/>
            <person name="Pauchet Y."/>
        </authorList>
    </citation>
    <scope>NUCLEOTIDE SEQUENCE</scope>
    <source>
        <strain evidence="7">MMC_N1</strain>
    </source>
</reference>
<accession>A0ABQ9K4E2</accession>
<evidence type="ECO:0000256" key="3">
    <source>
        <dbReference type="ARBA" id="ARBA00022540"/>
    </source>
</evidence>
<comment type="similarity">
    <text evidence="5">Belongs to the eIF-3 subunit M family.</text>
</comment>
<dbReference type="HAMAP" id="MF_03012">
    <property type="entry name" value="eIF3m"/>
    <property type="match status" value="1"/>
</dbReference>
<evidence type="ECO:0000256" key="1">
    <source>
        <dbReference type="ARBA" id="ARBA00008482"/>
    </source>
</evidence>
<sequence length="368" mass="42271">MQVPPVFIDMTLEDQAQELRVYLKGLGAEISEEKSAKGIEDDLHKIIGVCDACFKEGQEADVEMVLNDIVSIMVLIPLERSENIILAFCEKLWLLFQSLDNQSPMRYPVYFHLIQIAKITDSVRLVYQDIEHLKQQFANCPPSSDQLQKLYRLLHEVLLKSNQSEQAALVMIELLGTYTDKNASQAREDAIRCIVTALADPNTLLLDPLLSLKPVMFLEGERIHDLLNIFVSENLSAYLKFYKEHKEFVTTQGLNHEQNMQKMRLLSFMQLAESNPEISFEVIENELQMKPEEVESFIIEVLKTKLVRARMDQAAKKVFVSSTMHRTFGRAQWQQLRDLLHSWRGNLSSVQEGMRSITAAQLELLNQS</sequence>
<comment type="function">
    <text evidence="5">Component of the eukaryotic translation initiation factor 3 (eIF-3) complex, which is involved in protein synthesis of a specialized repertoire of mRNAs and, together with other initiation factors, stimulates binding of mRNA and methionyl-tRNAi to the 40S ribosome. The eIF-3 complex specifically targets and initiates translation of a subset of mRNAs involved in cell proliferation.</text>
</comment>
<dbReference type="InterPro" id="IPR027528">
    <property type="entry name" value="eIF3m"/>
</dbReference>
<dbReference type="InterPro" id="IPR036390">
    <property type="entry name" value="WH_DNA-bd_sf"/>
</dbReference>
<dbReference type="PANTHER" id="PTHR15350:SF2">
    <property type="entry name" value="EUKARYOTIC TRANSLATION INITIATION FACTOR 3 SUBUNIT M"/>
    <property type="match status" value="1"/>
</dbReference>
<dbReference type="PANTHER" id="PTHR15350">
    <property type="entry name" value="COP9 SIGNALOSOME COMPLEX SUBUNIT 7/DENDRITIC CELL PROTEIN GA17"/>
    <property type="match status" value="1"/>
</dbReference>
<comment type="caution">
    <text evidence="7">The sequence shown here is derived from an EMBL/GenBank/DDBJ whole genome shotgun (WGS) entry which is preliminary data.</text>
</comment>
<feature type="domain" description="PCI" evidence="6">
    <location>
        <begin position="163"/>
        <end position="325"/>
    </location>
</feature>
<comment type="subcellular location">
    <subcellularLocation>
        <location evidence="5">Cytoplasm</location>
    </subcellularLocation>
</comment>
<dbReference type="Proteomes" id="UP001162164">
    <property type="component" value="Unassembled WGS sequence"/>
</dbReference>
<comment type="subunit">
    <text evidence="5">Component of the eukaryotic translation initiation factor 3 (eIF-3) complex.</text>
</comment>
<dbReference type="EMBL" id="JAPWTJ010000024">
    <property type="protein sequence ID" value="KAJ8984872.1"/>
    <property type="molecule type" value="Genomic_DNA"/>
</dbReference>
<evidence type="ECO:0000256" key="4">
    <source>
        <dbReference type="ARBA" id="ARBA00022917"/>
    </source>
</evidence>
<dbReference type="Pfam" id="PF18005">
    <property type="entry name" value="eIF3m_C_helix"/>
    <property type="match status" value="1"/>
</dbReference>
<proteinExistence type="inferred from homology"/>
<evidence type="ECO:0000256" key="2">
    <source>
        <dbReference type="ARBA" id="ARBA00022490"/>
    </source>
</evidence>
<gene>
    <name evidence="7" type="ORF">NQ317_002711</name>
</gene>
<evidence type="ECO:0000259" key="6">
    <source>
        <dbReference type="PROSITE" id="PS50250"/>
    </source>
</evidence>
<organism evidence="7 8">
    <name type="scientific">Molorchus minor</name>
    <dbReference type="NCBI Taxonomy" id="1323400"/>
    <lineage>
        <taxon>Eukaryota</taxon>
        <taxon>Metazoa</taxon>
        <taxon>Ecdysozoa</taxon>
        <taxon>Arthropoda</taxon>
        <taxon>Hexapoda</taxon>
        <taxon>Insecta</taxon>
        <taxon>Pterygota</taxon>
        <taxon>Neoptera</taxon>
        <taxon>Endopterygota</taxon>
        <taxon>Coleoptera</taxon>
        <taxon>Polyphaga</taxon>
        <taxon>Cucujiformia</taxon>
        <taxon>Chrysomeloidea</taxon>
        <taxon>Cerambycidae</taxon>
        <taxon>Lamiinae</taxon>
        <taxon>Monochamini</taxon>
        <taxon>Molorchus</taxon>
    </lineage>
</organism>
<keyword evidence="8" id="KW-1185">Reference proteome</keyword>
<keyword evidence="3 5" id="KW-0396">Initiation factor</keyword>
<keyword evidence="4 5" id="KW-0648">Protein biosynthesis</keyword>
<keyword evidence="2 5" id="KW-0963">Cytoplasm</keyword>
<dbReference type="PROSITE" id="PS50250">
    <property type="entry name" value="PCI"/>
    <property type="match status" value="1"/>
</dbReference>
<comment type="similarity">
    <text evidence="1">Belongs to the CSN7/EIF3M family. CSN7 subfamily.</text>
</comment>
<dbReference type="InterPro" id="IPR045237">
    <property type="entry name" value="COPS7/eIF3m"/>
</dbReference>
<protein>
    <recommendedName>
        <fullName evidence="5">Eukaryotic translation initiation factor 3 subunit M</fullName>
        <shortName evidence="5">eIF3m</shortName>
    </recommendedName>
</protein>
<dbReference type="SUPFAM" id="SSF46785">
    <property type="entry name" value="Winged helix' DNA-binding domain"/>
    <property type="match status" value="1"/>
</dbReference>
<evidence type="ECO:0000313" key="7">
    <source>
        <dbReference type="EMBL" id="KAJ8984872.1"/>
    </source>
</evidence>
<dbReference type="InterPro" id="IPR040750">
    <property type="entry name" value="eIF3m_C_helix"/>
</dbReference>
<evidence type="ECO:0000313" key="8">
    <source>
        <dbReference type="Proteomes" id="UP001162164"/>
    </source>
</evidence>
<dbReference type="SMART" id="SM00088">
    <property type="entry name" value="PINT"/>
    <property type="match status" value="1"/>
</dbReference>
<evidence type="ECO:0000256" key="5">
    <source>
        <dbReference type="HAMAP-Rule" id="MF_03012"/>
    </source>
</evidence>